<protein>
    <submittedName>
        <fullName evidence="1">Uncharacterized protein</fullName>
    </submittedName>
</protein>
<reference evidence="2" key="1">
    <citation type="journal article" date="2019" name="Nat. Commun.">
        <title>Expansion of phycobilisome linker gene families in mesophilic red algae.</title>
        <authorList>
            <person name="Lee J."/>
            <person name="Kim D."/>
            <person name="Bhattacharya D."/>
            <person name="Yoon H.S."/>
        </authorList>
    </citation>
    <scope>NUCLEOTIDE SEQUENCE [LARGE SCALE GENOMIC DNA]</scope>
    <source>
        <strain evidence="2">CCMP 1328</strain>
    </source>
</reference>
<dbReference type="AlphaFoldDB" id="A0A5J4YG64"/>
<organism evidence="1 2">
    <name type="scientific">Porphyridium purpureum</name>
    <name type="common">Red alga</name>
    <name type="synonym">Porphyridium cruentum</name>
    <dbReference type="NCBI Taxonomy" id="35688"/>
    <lineage>
        <taxon>Eukaryota</taxon>
        <taxon>Rhodophyta</taxon>
        <taxon>Bangiophyceae</taxon>
        <taxon>Porphyridiales</taxon>
        <taxon>Porphyridiaceae</taxon>
        <taxon>Porphyridium</taxon>
    </lineage>
</organism>
<keyword evidence="2" id="KW-1185">Reference proteome</keyword>
<comment type="caution">
    <text evidence="1">The sequence shown here is derived from an EMBL/GenBank/DDBJ whole genome shotgun (WGS) entry which is preliminary data.</text>
</comment>
<dbReference type="EMBL" id="VRMN01000037">
    <property type="protein sequence ID" value="KAA8490268.1"/>
    <property type="molecule type" value="Genomic_DNA"/>
</dbReference>
<accession>A0A5J4YG64</accession>
<evidence type="ECO:0000313" key="2">
    <source>
        <dbReference type="Proteomes" id="UP000324585"/>
    </source>
</evidence>
<sequence length="125" mass="14004">MPQKLSEDECTRVDLVAAARTRAADVRQRFAGWERYRISCRGCGSSPRGSADSVVYCVQGMAENVVYCVQGMAENVVYCVQGMAENMVKASDFEPPNRLVRVSKRQENLSAVERLQAMLMRRVAH</sequence>
<evidence type="ECO:0000313" key="1">
    <source>
        <dbReference type="EMBL" id="KAA8490268.1"/>
    </source>
</evidence>
<gene>
    <name evidence="1" type="ORF">FVE85_8546</name>
</gene>
<proteinExistence type="predicted"/>
<dbReference type="Proteomes" id="UP000324585">
    <property type="component" value="Unassembled WGS sequence"/>
</dbReference>
<name>A0A5J4YG64_PORPP</name>